<dbReference type="GeneID" id="16994510"/>
<dbReference type="Pfam" id="PF13432">
    <property type="entry name" value="TPR_16"/>
    <property type="match status" value="2"/>
</dbReference>
<accession>M1VHV0</accession>
<reference evidence="4 5" key="2">
    <citation type="journal article" date="2007" name="BMC Biol.">
        <title>A 100%-complete sequence reveals unusually simple genomic features in the hot-spring red alga Cyanidioschyzon merolae.</title>
        <authorList>
            <person name="Nozaki H."/>
            <person name="Takano H."/>
            <person name="Misumi O."/>
            <person name="Terasawa K."/>
            <person name="Matsuzaki M."/>
            <person name="Maruyama S."/>
            <person name="Nishida K."/>
            <person name="Yagisawa F."/>
            <person name="Yoshida Y."/>
            <person name="Fujiwara T."/>
            <person name="Takio S."/>
            <person name="Tamura K."/>
            <person name="Chung S.J."/>
            <person name="Nakamura S."/>
            <person name="Kuroiwa H."/>
            <person name="Tanaka K."/>
            <person name="Sato N."/>
            <person name="Kuroiwa T."/>
        </authorList>
    </citation>
    <scope>NUCLEOTIDE SEQUENCE [LARGE SCALE GENOMIC DNA]</scope>
    <source>
        <strain evidence="4 5">10D</strain>
    </source>
</reference>
<keyword evidence="5" id="KW-1185">Reference proteome</keyword>
<dbReference type="OrthoDB" id="2335338at2759"/>
<organism evidence="4 5">
    <name type="scientific">Cyanidioschyzon merolae (strain NIES-3377 / 10D)</name>
    <name type="common">Unicellular red alga</name>
    <dbReference type="NCBI Taxonomy" id="280699"/>
    <lineage>
        <taxon>Eukaryota</taxon>
        <taxon>Rhodophyta</taxon>
        <taxon>Bangiophyceae</taxon>
        <taxon>Cyanidiales</taxon>
        <taxon>Cyanidiaceae</taxon>
        <taxon>Cyanidioschyzon</taxon>
    </lineage>
</organism>
<evidence type="ECO:0000313" key="4">
    <source>
        <dbReference type="EMBL" id="BAM80548.1"/>
    </source>
</evidence>
<dbReference type="InterPro" id="IPR019734">
    <property type="entry name" value="TPR_rpt"/>
</dbReference>
<dbReference type="Proteomes" id="UP000007014">
    <property type="component" value="Chromosome 11"/>
</dbReference>
<dbReference type="EMBL" id="AP006493">
    <property type="protein sequence ID" value="BAM80548.1"/>
    <property type="molecule type" value="Genomic_DNA"/>
</dbReference>
<dbReference type="KEGG" id="cme:CYME_CMK181C"/>
<dbReference type="SMART" id="SM00028">
    <property type="entry name" value="TPR"/>
    <property type="match status" value="5"/>
</dbReference>
<dbReference type="Gramene" id="CMK181CT">
    <property type="protein sequence ID" value="CMK181CT"/>
    <property type="gene ID" value="CMK181C"/>
</dbReference>
<dbReference type="AlphaFoldDB" id="M1VHV0"/>
<dbReference type="PANTHER" id="PTHR44858:SF19">
    <property type="match status" value="1"/>
</dbReference>
<dbReference type="OMA" id="NTFRDID"/>
<feature type="repeat" description="TPR" evidence="3">
    <location>
        <begin position="176"/>
        <end position="209"/>
    </location>
</feature>
<keyword evidence="1" id="KW-0677">Repeat</keyword>
<dbReference type="Pfam" id="PF13174">
    <property type="entry name" value="TPR_6"/>
    <property type="match status" value="1"/>
</dbReference>
<protein>
    <submittedName>
        <fullName evidence="4">Uncharacterized protein</fullName>
    </submittedName>
</protein>
<evidence type="ECO:0000256" key="1">
    <source>
        <dbReference type="ARBA" id="ARBA00022737"/>
    </source>
</evidence>
<sequence length="354" mass="39402">MWTGLVVPGQQWKNTGTRRRCRRCLTGSTRAALAQPWQRLVQCPVLKQPARNALAVTATHPALRRALVSVLLVGLCFTNDSRVYAVPAHEPVEQTDSTERSQAIERELEAKFTQALRLTEQASWEEADKAWSAVLALDPDNGAALSNRGLVRLSLHRLDAALADLQQAVERSPAEPVLHENLGLVYEARGEWEPALEEYTKVLQSVPASATALINRGNVQVSRGAYAEALADYQAAADAETGLAAPREKMALVMAQLGRSDDSIQILRQVVRKYPTYAEAHAALAAVLWGAKHDFLSAEDQWARISNNELREEMSELENLRIYSRWPPRMIEYLREFLNLETANQEIESAGFVL</sequence>
<reference evidence="4 5" key="1">
    <citation type="journal article" date="2004" name="Nature">
        <title>Genome sequence of the ultrasmall unicellular red alga Cyanidioschyzon merolae 10D.</title>
        <authorList>
            <person name="Matsuzaki M."/>
            <person name="Misumi O."/>
            <person name="Shin-i T."/>
            <person name="Maruyama S."/>
            <person name="Takahara M."/>
            <person name="Miyagishima S."/>
            <person name="Mori T."/>
            <person name="Nishida K."/>
            <person name="Yagisawa F."/>
            <person name="Nishida K."/>
            <person name="Yoshida Y."/>
            <person name="Nishimura Y."/>
            <person name="Nakao S."/>
            <person name="Kobayashi T."/>
            <person name="Momoyama Y."/>
            <person name="Higashiyama T."/>
            <person name="Minoda A."/>
            <person name="Sano M."/>
            <person name="Nomoto H."/>
            <person name="Oishi K."/>
            <person name="Hayashi H."/>
            <person name="Ohta F."/>
            <person name="Nishizaka S."/>
            <person name="Haga S."/>
            <person name="Miura S."/>
            <person name="Morishita T."/>
            <person name="Kabeya Y."/>
            <person name="Terasawa K."/>
            <person name="Suzuki Y."/>
            <person name="Ishii Y."/>
            <person name="Asakawa S."/>
            <person name="Takano H."/>
            <person name="Ohta N."/>
            <person name="Kuroiwa H."/>
            <person name="Tanaka K."/>
            <person name="Shimizu N."/>
            <person name="Sugano S."/>
            <person name="Sato N."/>
            <person name="Nozaki H."/>
            <person name="Ogasawara N."/>
            <person name="Kohara Y."/>
            <person name="Kuroiwa T."/>
        </authorList>
    </citation>
    <scope>NUCLEOTIDE SEQUENCE [LARGE SCALE GENOMIC DNA]</scope>
    <source>
        <strain evidence="4 5">10D</strain>
    </source>
</reference>
<evidence type="ECO:0000313" key="5">
    <source>
        <dbReference type="Proteomes" id="UP000007014"/>
    </source>
</evidence>
<dbReference type="RefSeq" id="XP_005536584.1">
    <property type="nucleotide sequence ID" value="XM_005536527.1"/>
</dbReference>
<dbReference type="Gene3D" id="1.25.40.10">
    <property type="entry name" value="Tetratricopeptide repeat domain"/>
    <property type="match status" value="1"/>
</dbReference>
<proteinExistence type="predicted"/>
<dbReference type="InterPro" id="IPR011990">
    <property type="entry name" value="TPR-like_helical_dom_sf"/>
</dbReference>
<evidence type="ECO:0000256" key="3">
    <source>
        <dbReference type="PROSITE-ProRule" id="PRU00339"/>
    </source>
</evidence>
<dbReference type="SUPFAM" id="SSF48452">
    <property type="entry name" value="TPR-like"/>
    <property type="match status" value="1"/>
</dbReference>
<dbReference type="PANTHER" id="PTHR44858">
    <property type="entry name" value="TETRATRICOPEPTIDE REPEAT PROTEIN 6"/>
    <property type="match status" value="1"/>
</dbReference>
<dbReference type="HOGENOM" id="CLU_003728_11_0_1"/>
<dbReference type="PROSITE" id="PS50005">
    <property type="entry name" value="TPR"/>
    <property type="match status" value="1"/>
</dbReference>
<dbReference type="STRING" id="280699.M1VHV0"/>
<dbReference type="InterPro" id="IPR050498">
    <property type="entry name" value="Ycf3"/>
</dbReference>
<gene>
    <name evidence="4" type="ORF">CYME_CMK181C</name>
</gene>
<keyword evidence="2 3" id="KW-0802">TPR repeat</keyword>
<evidence type="ECO:0000256" key="2">
    <source>
        <dbReference type="ARBA" id="ARBA00022803"/>
    </source>
</evidence>
<name>M1VHV0_CYAM1</name>
<dbReference type="eggNOG" id="KOG4626">
    <property type="taxonomic scope" value="Eukaryota"/>
</dbReference>